<dbReference type="Gene3D" id="1.10.260.40">
    <property type="entry name" value="lambda repressor-like DNA-binding domains"/>
    <property type="match status" value="1"/>
</dbReference>
<organism evidence="2">
    <name type="scientific">Caudovirales sp. ctGAB12</name>
    <dbReference type="NCBI Taxonomy" id="2827632"/>
    <lineage>
        <taxon>Viruses</taxon>
        <taxon>Duplodnaviria</taxon>
        <taxon>Heunggongvirae</taxon>
        <taxon>Uroviricota</taxon>
        <taxon>Caudoviricetes</taxon>
    </lineage>
</organism>
<dbReference type="SUPFAM" id="SSF47413">
    <property type="entry name" value="lambda repressor-like DNA-binding domains"/>
    <property type="match status" value="1"/>
</dbReference>
<evidence type="ECO:0000313" key="2">
    <source>
        <dbReference type="EMBL" id="DAF52877.1"/>
    </source>
</evidence>
<dbReference type="EMBL" id="BK032644">
    <property type="protein sequence ID" value="DAF52877.1"/>
    <property type="molecule type" value="Genomic_DNA"/>
</dbReference>
<evidence type="ECO:0000259" key="1">
    <source>
        <dbReference type="Pfam" id="PF13443"/>
    </source>
</evidence>
<protein>
    <submittedName>
        <fullName evidence="2">Cro/C1-type HTH DNA-binding domain protein</fullName>
    </submittedName>
</protein>
<dbReference type="Pfam" id="PF13443">
    <property type="entry name" value="HTH_26"/>
    <property type="match status" value="1"/>
</dbReference>
<name>A0A8S5SP89_9CAUD</name>
<accession>A0A8S5SP89</accession>
<reference evidence="2" key="1">
    <citation type="journal article" date="2021" name="Proc. Natl. Acad. Sci. U.S.A.">
        <title>A Catalog of Tens of Thousands of Viruses from Human Metagenomes Reveals Hidden Associations with Chronic Diseases.</title>
        <authorList>
            <person name="Tisza M.J."/>
            <person name="Buck C.B."/>
        </authorList>
    </citation>
    <scope>NUCLEOTIDE SEQUENCE</scope>
    <source>
        <strain evidence="2">CtGAB12</strain>
    </source>
</reference>
<sequence>MKEFVIRMFGEAITERMNELGMTKTALIKQAEISMDTLNRAIKGKSVQMSTVVGICYALCVDDAEGHDFWETDYYNPKLDRR</sequence>
<keyword evidence="2" id="KW-0238">DNA-binding</keyword>
<dbReference type="GO" id="GO:0003677">
    <property type="term" value="F:DNA binding"/>
    <property type="evidence" value="ECO:0007669"/>
    <property type="project" value="UniProtKB-KW"/>
</dbReference>
<feature type="domain" description="HTH cro/C1-type" evidence="1">
    <location>
        <begin position="13"/>
        <end position="60"/>
    </location>
</feature>
<dbReference type="InterPro" id="IPR001387">
    <property type="entry name" value="Cro/C1-type_HTH"/>
</dbReference>
<proteinExistence type="predicted"/>
<dbReference type="InterPro" id="IPR010982">
    <property type="entry name" value="Lambda_DNA-bd_dom_sf"/>
</dbReference>